<organism evidence="2 3">
    <name type="scientific">Cajanus cajan</name>
    <name type="common">Pigeon pea</name>
    <name type="synonym">Cajanus indicus</name>
    <dbReference type="NCBI Taxonomy" id="3821"/>
    <lineage>
        <taxon>Eukaryota</taxon>
        <taxon>Viridiplantae</taxon>
        <taxon>Streptophyta</taxon>
        <taxon>Embryophyta</taxon>
        <taxon>Tracheophyta</taxon>
        <taxon>Spermatophyta</taxon>
        <taxon>Magnoliopsida</taxon>
        <taxon>eudicotyledons</taxon>
        <taxon>Gunneridae</taxon>
        <taxon>Pentapetalae</taxon>
        <taxon>rosids</taxon>
        <taxon>fabids</taxon>
        <taxon>Fabales</taxon>
        <taxon>Fabaceae</taxon>
        <taxon>Papilionoideae</taxon>
        <taxon>50 kb inversion clade</taxon>
        <taxon>NPAAA clade</taxon>
        <taxon>indigoferoid/millettioid clade</taxon>
        <taxon>Phaseoleae</taxon>
        <taxon>Cajanus</taxon>
    </lineage>
</organism>
<dbReference type="GO" id="GO:0015074">
    <property type="term" value="P:DNA integration"/>
    <property type="evidence" value="ECO:0007669"/>
    <property type="project" value="InterPro"/>
</dbReference>
<dbReference type="GO" id="GO:0003676">
    <property type="term" value="F:nucleic acid binding"/>
    <property type="evidence" value="ECO:0007669"/>
    <property type="project" value="InterPro"/>
</dbReference>
<dbReference type="PANTHER" id="PTHR35046:SF18">
    <property type="entry name" value="RNA-DIRECTED DNA POLYMERASE"/>
    <property type="match status" value="1"/>
</dbReference>
<dbReference type="SUPFAM" id="SSF53098">
    <property type="entry name" value="Ribonuclease H-like"/>
    <property type="match status" value="1"/>
</dbReference>
<dbReference type="OMA" id="SMEGWAR"/>
<gene>
    <name evidence="2" type="ORF">KK1_006760</name>
</gene>
<dbReference type="STRING" id="3821.A0A151U443"/>
<dbReference type="Gramene" id="C.cajan_06572.t">
    <property type="protein sequence ID" value="C.cajan_06572.t.cds1"/>
    <property type="gene ID" value="C.cajan_06572"/>
</dbReference>
<dbReference type="InterPro" id="IPR036397">
    <property type="entry name" value="RNaseH_sf"/>
</dbReference>
<proteinExistence type="predicted"/>
<evidence type="ECO:0000259" key="1">
    <source>
        <dbReference type="PROSITE" id="PS50994"/>
    </source>
</evidence>
<dbReference type="PANTHER" id="PTHR35046">
    <property type="entry name" value="ZINC KNUCKLE (CCHC-TYPE) FAMILY PROTEIN"/>
    <property type="match status" value="1"/>
</dbReference>
<dbReference type="InterPro" id="IPR012337">
    <property type="entry name" value="RNaseH-like_sf"/>
</dbReference>
<dbReference type="EMBL" id="CM003604">
    <property type="protein sequence ID" value="KYP74092.1"/>
    <property type="molecule type" value="Genomic_DNA"/>
</dbReference>
<keyword evidence="3" id="KW-1185">Reference proteome</keyword>
<feature type="domain" description="Integrase catalytic" evidence="1">
    <location>
        <begin position="1"/>
        <end position="81"/>
    </location>
</feature>
<evidence type="ECO:0000313" key="3">
    <source>
        <dbReference type="Proteomes" id="UP000075243"/>
    </source>
</evidence>
<dbReference type="AlphaFoldDB" id="A0A151U443"/>
<protein>
    <submittedName>
        <fullName evidence="2">Transposon Ty3-I Gag-Pol polyprotein</fullName>
    </submittedName>
</protein>
<evidence type="ECO:0000313" key="2">
    <source>
        <dbReference type="EMBL" id="KYP74092.1"/>
    </source>
</evidence>
<accession>A0A151U443</accession>
<sequence length="81" mass="9329">MDFIEGLSSSYGKQLIFVVVDRLSKSAHFMAFSYPYTASEVAQTFMDHVFKLHGFPSSITCDRDPVFVSRFWQEFMAFQGI</sequence>
<dbReference type="Gene3D" id="3.30.420.10">
    <property type="entry name" value="Ribonuclease H-like superfamily/Ribonuclease H"/>
    <property type="match status" value="1"/>
</dbReference>
<reference evidence="2 3" key="1">
    <citation type="journal article" date="2012" name="Nat. Biotechnol.">
        <title>Draft genome sequence of pigeonpea (Cajanus cajan), an orphan legume crop of resource-poor farmers.</title>
        <authorList>
            <person name="Varshney R.K."/>
            <person name="Chen W."/>
            <person name="Li Y."/>
            <person name="Bharti A.K."/>
            <person name="Saxena R.K."/>
            <person name="Schlueter J.A."/>
            <person name="Donoghue M.T."/>
            <person name="Azam S."/>
            <person name="Fan G."/>
            <person name="Whaley A.M."/>
            <person name="Farmer A.D."/>
            <person name="Sheridan J."/>
            <person name="Iwata A."/>
            <person name="Tuteja R."/>
            <person name="Penmetsa R.V."/>
            <person name="Wu W."/>
            <person name="Upadhyaya H.D."/>
            <person name="Yang S.P."/>
            <person name="Shah T."/>
            <person name="Saxena K.B."/>
            <person name="Michael T."/>
            <person name="McCombie W.R."/>
            <person name="Yang B."/>
            <person name="Zhang G."/>
            <person name="Yang H."/>
            <person name="Wang J."/>
            <person name="Spillane C."/>
            <person name="Cook D.R."/>
            <person name="May G.D."/>
            <person name="Xu X."/>
            <person name="Jackson S.A."/>
        </authorList>
    </citation>
    <scope>NUCLEOTIDE SEQUENCE [LARGE SCALE GENOMIC DNA]</scope>
    <source>
        <strain evidence="3">cv. Asha</strain>
    </source>
</reference>
<name>A0A151U443_CAJCA</name>
<dbReference type="PROSITE" id="PS50994">
    <property type="entry name" value="INTEGRASE"/>
    <property type="match status" value="1"/>
</dbReference>
<dbReference type="InterPro" id="IPR001584">
    <property type="entry name" value="Integrase_cat-core"/>
</dbReference>
<dbReference type="Proteomes" id="UP000075243">
    <property type="component" value="Chromosome 2"/>
</dbReference>